<dbReference type="InterPro" id="IPR051914">
    <property type="entry name" value="FAD-linked_OxidoTrans_Type4"/>
</dbReference>
<evidence type="ECO:0000256" key="4">
    <source>
        <dbReference type="ARBA" id="ARBA00023002"/>
    </source>
</evidence>
<dbReference type="InterPro" id="IPR004113">
    <property type="entry name" value="FAD-bd_oxidored_4_C"/>
</dbReference>
<dbReference type="InterPro" id="IPR006094">
    <property type="entry name" value="Oxid_FAD_bind_N"/>
</dbReference>
<dbReference type="PROSITE" id="PS51387">
    <property type="entry name" value="FAD_PCMH"/>
    <property type="match status" value="1"/>
</dbReference>
<dbReference type="PANTHER" id="PTHR42934:SF2">
    <property type="entry name" value="GLYCOLATE OXIDASE SUBUNIT GLCD"/>
    <property type="match status" value="1"/>
</dbReference>
<proteinExistence type="predicted"/>
<dbReference type="InterPro" id="IPR016171">
    <property type="entry name" value="Vanillyl_alc_oxidase_C-sub2"/>
</dbReference>
<comment type="caution">
    <text evidence="6">The sequence shown here is derived from an EMBL/GenBank/DDBJ whole genome shotgun (WGS) entry which is preliminary data.</text>
</comment>
<dbReference type="InterPro" id="IPR016166">
    <property type="entry name" value="FAD-bd_PCMH"/>
</dbReference>
<evidence type="ECO:0000313" key="7">
    <source>
        <dbReference type="Proteomes" id="UP001501295"/>
    </source>
</evidence>
<evidence type="ECO:0000259" key="5">
    <source>
        <dbReference type="PROSITE" id="PS51387"/>
    </source>
</evidence>
<evidence type="ECO:0000256" key="1">
    <source>
        <dbReference type="ARBA" id="ARBA00001974"/>
    </source>
</evidence>
<dbReference type="Gene3D" id="1.10.45.10">
    <property type="entry name" value="Vanillyl-alcohol Oxidase, Chain A, domain 4"/>
    <property type="match status" value="1"/>
</dbReference>
<feature type="domain" description="FAD-binding PCMH-type" evidence="5">
    <location>
        <begin position="61"/>
        <end position="240"/>
    </location>
</feature>
<dbReference type="Proteomes" id="UP001501295">
    <property type="component" value="Unassembled WGS sequence"/>
</dbReference>
<evidence type="ECO:0000313" key="6">
    <source>
        <dbReference type="EMBL" id="GAA4671165.1"/>
    </source>
</evidence>
<reference evidence="7" key="1">
    <citation type="journal article" date="2019" name="Int. J. Syst. Evol. Microbiol.">
        <title>The Global Catalogue of Microorganisms (GCM) 10K type strain sequencing project: providing services to taxonomists for standard genome sequencing and annotation.</title>
        <authorList>
            <consortium name="The Broad Institute Genomics Platform"/>
            <consortium name="The Broad Institute Genome Sequencing Center for Infectious Disease"/>
            <person name="Wu L."/>
            <person name="Ma J."/>
        </authorList>
    </citation>
    <scope>NUCLEOTIDE SEQUENCE [LARGE SCALE GENOMIC DNA]</scope>
    <source>
        <strain evidence="7">JCM 18956</strain>
    </source>
</reference>
<keyword evidence="2" id="KW-0285">Flavoprotein</keyword>
<dbReference type="EMBL" id="BAABLM010000002">
    <property type="protein sequence ID" value="GAA4671165.1"/>
    <property type="molecule type" value="Genomic_DNA"/>
</dbReference>
<dbReference type="Pfam" id="PF02913">
    <property type="entry name" value="FAD-oxidase_C"/>
    <property type="match status" value="1"/>
</dbReference>
<dbReference type="SUPFAM" id="SSF55103">
    <property type="entry name" value="FAD-linked oxidases, C-terminal domain"/>
    <property type="match status" value="1"/>
</dbReference>
<dbReference type="InterPro" id="IPR016169">
    <property type="entry name" value="FAD-bd_PCMH_sub2"/>
</dbReference>
<dbReference type="InterPro" id="IPR036318">
    <property type="entry name" value="FAD-bd_PCMH-like_sf"/>
</dbReference>
<protein>
    <submittedName>
        <fullName evidence="6">FAD-linked oxidase C-terminal domain-containing protein</fullName>
    </submittedName>
</protein>
<comment type="cofactor">
    <cofactor evidence="1">
        <name>FAD</name>
        <dbReference type="ChEBI" id="CHEBI:57692"/>
    </cofactor>
</comment>
<dbReference type="RefSeq" id="WP_345374651.1">
    <property type="nucleotide sequence ID" value="NZ_BAABLM010000002.1"/>
</dbReference>
<gene>
    <name evidence="6" type="ORF">GCM10025780_13500</name>
</gene>
<dbReference type="Gene3D" id="3.30.465.10">
    <property type="match status" value="1"/>
</dbReference>
<dbReference type="Gene3D" id="3.30.70.2740">
    <property type="match status" value="1"/>
</dbReference>
<dbReference type="PANTHER" id="PTHR42934">
    <property type="entry name" value="GLYCOLATE OXIDASE SUBUNIT GLCD"/>
    <property type="match status" value="1"/>
</dbReference>
<keyword evidence="3" id="KW-0274">FAD</keyword>
<evidence type="ECO:0000256" key="3">
    <source>
        <dbReference type="ARBA" id="ARBA00022827"/>
    </source>
</evidence>
<keyword evidence="4" id="KW-0560">Oxidoreductase</keyword>
<dbReference type="Pfam" id="PF01565">
    <property type="entry name" value="FAD_binding_4"/>
    <property type="match status" value="1"/>
</dbReference>
<organism evidence="6 7">
    <name type="scientific">Frondihabitans cladoniiphilus</name>
    <dbReference type="NCBI Taxonomy" id="715785"/>
    <lineage>
        <taxon>Bacteria</taxon>
        <taxon>Bacillati</taxon>
        <taxon>Actinomycetota</taxon>
        <taxon>Actinomycetes</taxon>
        <taxon>Micrococcales</taxon>
        <taxon>Microbacteriaceae</taxon>
        <taxon>Frondihabitans</taxon>
    </lineage>
</organism>
<accession>A0ABP8VS42</accession>
<dbReference type="InterPro" id="IPR016164">
    <property type="entry name" value="FAD-linked_Oxase-like_C"/>
</dbReference>
<sequence length="479" mass="50058">MTTTEAYAGTRARDARPEVVALADAFATRFPEIAIRVPSAATAPYRYDRGTAPRVESPISDDEHGPLVALPGTPEQVQDVVRLAAEFGVSVVTRGAGSGLSGGASARPDQLVVSTERLNRILEVAPLDEVAVVEPGVINAALNEHVAPFGLFYAPDPASFEISSIGGNIATNAGGLRCAKYGVTRESVLGLDVVLADGSLVSVGHRSIKGVTGLDLTSLFVGSEGVLGIVVRATVRLRPIPVARQTVTAFFESTPAGASGLAAITRSSVRPSVVEFFDEPSLTGIDAFSGSGLRRRGASLILVELDGYGIAEQAHDLTVALEAVGGTVRVESDEDGAALWELRRHGRGFTEPQWFVGEDIAVPKSRLAEVYARFAEVEQRYDVAISAVSHAGDGNLHPAITRPIGDADPADRPAELDEAATELVRIALGVGGTVSGEHGVGTVKLDWAALELSDRNRAAQRALKAALDPTGLFNPGKAI</sequence>
<keyword evidence="7" id="KW-1185">Reference proteome</keyword>
<name>A0ABP8VS42_9MICO</name>
<dbReference type="SUPFAM" id="SSF56176">
    <property type="entry name" value="FAD-binding/transporter-associated domain-like"/>
    <property type="match status" value="1"/>
</dbReference>
<evidence type="ECO:0000256" key="2">
    <source>
        <dbReference type="ARBA" id="ARBA00022630"/>
    </source>
</evidence>